<feature type="compositionally biased region" description="Basic and acidic residues" evidence="1">
    <location>
        <begin position="855"/>
        <end position="875"/>
    </location>
</feature>
<feature type="compositionally biased region" description="Basic and acidic residues" evidence="1">
    <location>
        <begin position="1533"/>
        <end position="1548"/>
    </location>
</feature>
<feature type="compositionally biased region" description="Polar residues" evidence="1">
    <location>
        <begin position="1514"/>
        <end position="1530"/>
    </location>
</feature>
<dbReference type="PROSITE" id="PS00018">
    <property type="entry name" value="EF_HAND_1"/>
    <property type="match status" value="1"/>
</dbReference>
<gene>
    <name evidence="2" type="ORF">HHI36_007622</name>
</gene>
<feature type="region of interest" description="Disordered" evidence="1">
    <location>
        <begin position="914"/>
        <end position="934"/>
    </location>
</feature>
<feature type="compositionally biased region" description="Basic and acidic residues" evidence="1">
    <location>
        <begin position="1314"/>
        <end position="1334"/>
    </location>
</feature>
<feature type="region of interest" description="Disordered" evidence="1">
    <location>
        <begin position="1351"/>
        <end position="1390"/>
    </location>
</feature>
<feature type="region of interest" description="Disordered" evidence="1">
    <location>
        <begin position="595"/>
        <end position="697"/>
    </location>
</feature>
<comment type="caution">
    <text evidence="2">The sequence shown here is derived from an EMBL/GenBank/DDBJ whole genome shotgun (WGS) entry which is preliminary data.</text>
</comment>
<feature type="compositionally biased region" description="Polar residues" evidence="1">
    <location>
        <begin position="1215"/>
        <end position="1228"/>
    </location>
</feature>
<feature type="region of interest" description="Disordered" evidence="1">
    <location>
        <begin position="752"/>
        <end position="778"/>
    </location>
</feature>
<keyword evidence="3" id="KW-1185">Reference proteome</keyword>
<feature type="region of interest" description="Disordered" evidence="1">
    <location>
        <begin position="1612"/>
        <end position="1676"/>
    </location>
</feature>
<feature type="compositionally biased region" description="Low complexity" evidence="1">
    <location>
        <begin position="920"/>
        <end position="932"/>
    </location>
</feature>
<feature type="compositionally biased region" description="Basic and acidic residues" evidence="1">
    <location>
        <begin position="656"/>
        <end position="673"/>
    </location>
</feature>
<feature type="compositionally biased region" description="Polar residues" evidence="1">
    <location>
        <begin position="1"/>
        <end position="10"/>
    </location>
</feature>
<feature type="region of interest" description="Disordered" evidence="1">
    <location>
        <begin position="1513"/>
        <end position="1566"/>
    </location>
</feature>
<feature type="region of interest" description="Disordered" evidence="1">
    <location>
        <begin position="847"/>
        <end position="875"/>
    </location>
</feature>
<feature type="region of interest" description="Disordered" evidence="1">
    <location>
        <begin position="1710"/>
        <end position="1745"/>
    </location>
</feature>
<name>A0ABD2MQ54_9CUCU</name>
<feature type="region of interest" description="Disordered" evidence="1">
    <location>
        <begin position="1177"/>
        <end position="1197"/>
    </location>
</feature>
<proteinExistence type="predicted"/>
<dbReference type="InterPro" id="IPR018247">
    <property type="entry name" value="EF_Hand_1_Ca_BS"/>
</dbReference>
<feature type="compositionally biased region" description="Low complexity" evidence="1">
    <location>
        <begin position="756"/>
        <end position="772"/>
    </location>
</feature>
<feature type="compositionally biased region" description="Basic and acidic residues" evidence="1">
    <location>
        <begin position="1178"/>
        <end position="1191"/>
    </location>
</feature>
<evidence type="ECO:0000313" key="2">
    <source>
        <dbReference type="EMBL" id="KAL3268510.1"/>
    </source>
</evidence>
<feature type="region of interest" description="Disordered" evidence="1">
    <location>
        <begin position="1305"/>
        <end position="1334"/>
    </location>
</feature>
<feature type="compositionally biased region" description="Low complexity" evidence="1">
    <location>
        <begin position="27"/>
        <end position="38"/>
    </location>
</feature>
<feature type="compositionally biased region" description="Polar residues" evidence="1">
    <location>
        <begin position="1637"/>
        <end position="1651"/>
    </location>
</feature>
<evidence type="ECO:0000256" key="1">
    <source>
        <dbReference type="SAM" id="MobiDB-lite"/>
    </source>
</evidence>
<accession>A0ABD2MQ54</accession>
<organism evidence="2 3">
    <name type="scientific">Cryptolaemus montrouzieri</name>
    <dbReference type="NCBI Taxonomy" id="559131"/>
    <lineage>
        <taxon>Eukaryota</taxon>
        <taxon>Metazoa</taxon>
        <taxon>Ecdysozoa</taxon>
        <taxon>Arthropoda</taxon>
        <taxon>Hexapoda</taxon>
        <taxon>Insecta</taxon>
        <taxon>Pterygota</taxon>
        <taxon>Neoptera</taxon>
        <taxon>Endopterygota</taxon>
        <taxon>Coleoptera</taxon>
        <taxon>Polyphaga</taxon>
        <taxon>Cucujiformia</taxon>
        <taxon>Coccinelloidea</taxon>
        <taxon>Coccinellidae</taxon>
        <taxon>Scymninae</taxon>
        <taxon>Scymnini</taxon>
        <taxon>Cryptolaemus</taxon>
    </lineage>
</organism>
<protein>
    <submittedName>
        <fullName evidence="2">Uncharacterized protein</fullName>
    </submittedName>
</protein>
<sequence>MSPEQTVNHQSKTKIIPSSRDDKNKKGIISKIKSSFSGTTDSDSMKIQNEQLRKQTKEFLDDTRKYDDVEREAWSKYKVIWLKDQTKNIEGNMKNKSTNMTEKPVVEEHDYKMYLLVLQKTNSFLEDHKDYHNKQRAEYNDFLQKAGIPERDIWISTKMKEKKNIITKVKNLLSPQQRLKPKDSEEDKIQQFLKDQSEEFLRKHQYLIHKEEVDFKKLPLSTKSVINEETIVSQTITKEEVVPQKKEIFKEHPIKEGKQKKSTFSKIKSLMSGTKNTDSVTLVAEKENELLKEKTREFLNNLRKYDDQEKNIWSKTKIIWLNENKICNSYKRECSPTEINEDSSVDNYFGYDISNFIKEQNISFLQNHQDYHNKQKDEHNVFLHKMKKPDHEIWLSSKTKESRNIITKVKNLLSPKQSHKRKPPKTEENNIYLKKQTDEFLRQHQYLIHRDETEFKADPAVQKIDTQKIIVKEKSPMHTTGIKCSTNNQTFNLDPKINSSIAIELFSNEQDHNKFLLILQQTDSFLKNHKNYHNQQRMEDIAFLKKAGREKHEIWLASKEKSVKETVMSKVKNIFHSPKPVPESAIFYDDIDETEKHLQDQQNKIEPSNLNNSTKANNILTPELDLTKVVHTTRKKSPNMDETETPKKKANNSLKNTEKQNESQKNRLDRDIISHQQNPQVSKKKVTFIEEQSSQNSQTYDDDIANYQILMQQTKQFLQDHKYYHDQQREQPINEKKTEENLQNKASFPIKKLSHSSTCSKNVNTSSKKNSTPTMIKEAPTIPPRKIKLTSQTIYSDSDMNRSKIINSDEYMRADDKNMFELTKGQTKQFLQEHQYVIHKEEISQNKMKPTPFPRKSERTVTSSKHDLDKAGKTDNEDYALRRENLVLFLKNHQDYHDKERNEFIDFATEKVKNPKGVTEKSPTSEPKSKSTFMTKLKSFVSGSSQNSSPDKDWKRENDLLRKQTLEFLISQKCYNDLEGAANLNFVNMSKLLKPQSRSIDSKNTGGFNFSRKRLEEESPKKMVEEGQNTNPQVSSINEKKVQKEIATNVNSISKIIELDNSVSIRKQNQDFLDSQIHYINSENNTWKNYVKFRPEVAVLKKTYPQNEKVHSTKKVYIKPQTNTQIRKPSSQVESEKIDYEILLHKTKTFLEDSQNYTSLQHREFIEFVPKALPPVKTDMESKTEERKDGVLSKIKSFLPSSQSKNKSYDLLKAKQSSQTDSKPTETMPTLKKISQPIDIQDASNSHEVTLKEQTDLFLKDHQDYHDKQRTAIMQHFGNYEDYSAKQNKSKKGIMHKFISLVGGEQSKKKVSKKSADNNHSQKEEVKKPDESFDRKQIFEVRELDASPTTYKKMRFPPKEDQEVETVSESEKLEKMASENNSENVTKVKEDSVSLNSTVTTSILSESSRCNLHEKTSHGLQTSAVNTTLDTKQKIVFEDSRKASISKDSTITKLSDVQPHINHNERKNYVKAKIQTQDFLLSQKRFCDSNYIEIDASESQKIITKPPISEKLSIRSSRIANNTEKNPMNTTEEDLKTKKQESKKEPRKSLLLPSAPTLHQIEGSDKRNESVLIQRVVSPLSPKKTIFKEIRSRESSPDRRIYILSEGYTITKEPKPNFDKFNNYTERNGSELHPSETSRQMKNRKPANQDSENQEHFQYKPEISFEKNQEEQKKEMKKFEENLVITEPNDSKLFLDGERDHAMMQTKTDELLTEHSEGQNCSSRSEFLPSPSQHSSQGDSVRIRQTKRRTYREMENEPLSVITETRIEINGSNTQRYTTSCYFHQVPTPVWYTESLLIDMEEKSQKLNEKVYYDNKFRPTHWSETYLTDVIPKTDMFTSEVTIPILHESEAIHYISLEPQQKKTEELENV</sequence>
<evidence type="ECO:0000313" key="3">
    <source>
        <dbReference type="Proteomes" id="UP001516400"/>
    </source>
</evidence>
<feature type="compositionally biased region" description="Polar residues" evidence="1">
    <location>
        <begin position="1718"/>
        <end position="1739"/>
    </location>
</feature>
<dbReference type="EMBL" id="JABFTP020000021">
    <property type="protein sequence ID" value="KAL3268510.1"/>
    <property type="molecule type" value="Genomic_DNA"/>
</dbReference>
<feature type="compositionally biased region" description="Polar residues" evidence="1">
    <location>
        <begin position="600"/>
        <end position="620"/>
    </location>
</feature>
<reference evidence="2 3" key="1">
    <citation type="journal article" date="2021" name="BMC Biol.">
        <title>Horizontally acquired antibacterial genes associated with adaptive radiation of ladybird beetles.</title>
        <authorList>
            <person name="Li H.S."/>
            <person name="Tang X.F."/>
            <person name="Huang Y.H."/>
            <person name="Xu Z.Y."/>
            <person name="Chen M.L."/>
            <person name="Du X.Y."/>
            <person name="Qiu B.Y."/>
            <person name="Chen P.T."/>
            <person name="Zhang W."/>
            <person name="Slipinski A."/>
            <person name="Escalona H.E."/>
            <person name="Waterhouse R.M."/>
            <person name="Zwick A."/>
            <person name="Pang H."/>
        </authorList>
    </citation>
    <scope>NUCLEOTIDE SEQUENCE [LARGE SCALE GENOMIC DNA]</scope>
    <source>
        <strain evidence="2">SYSU2018</strain>
    </source>
</reference>
<feature type="compositionally biased region" description="Basic and acidic residues" evidence="1">
    <location>
        <begin position="1653"/>
        <end position="1676"/>
    </location>
</feature>
<feature type="region of interest" description="Disordered" evidence="1">
    <location>
        <begin position="1"/>
        <end position="45"/>
    </location>
</feature>
<feature type="region of interest" description="Disordered" evidence="1">
    <location>
        <begin position="1210"/>
        <end position="1230"/>
    </location>
</feature>
<dbReference type="Proteomes" id="UP001516400">
    <property type="component" value="Unassembled WGS sequence"/>
</dbReference>